<dbReference type="GO" id="GO:0006813">
    <property type="term" value="P:potassium ion transport"/>
    <property type="evidence" value="ECO:0007669"/>
    <property type="project" value="InterPro"/>
</dbReference>
<feature type="transmembrane region" description="Helical" evidence="2">
    <location>
        <begin position="50"/>
        <end position="69"/>
    </location>
</feature>
<evidence type="ECO:0000256" key="2">
    <source>
        <dbReference type="SAM" id="Phobius"/>
    </source>
</evidence>
<dbReference type="Pfam" id="PF07885">
    <property type="entry name" value="Ion_trans_2"/>
    <property type="match status" value="1"/>
</dbReference>
<dbReference type="GO" id="GO:0005886">
    <property type="term" value="C:plasma membrane"/>
    <property type="evidence" value="ECO:0007669"/>
    <property type="project" value="UniProtKB-SubCell"/>
</dbReference>
<dbReference type="GO" id="GO:0034220">
    <property type="term" value="P:monoatomic ion transmembrane transport"/>
    <property type="evidence" value="ECO:0007669"/>
    <property type="project" value="UniProtKB-KW"/>
</dbReference>
<dbReference type="InterPro" id="IPR010420">
    <property type="entry name" value="CASTOR/POLLUX/SYM8_dom"/>
</dbReference>
<keyword evidence="4" id="KW-0407">Ion channel</keyword>
<dbReference type="InterPro" id="IPR036291">
    <property type="entry name" value="NAD(P)-bd_dom_sf"/>
</dbReference>
<dbReference type="SUPFAM" id="SSF81324">
    <property type="entry name" value="Voltage-gated potassium channels"/>
    <property type="match status" value="1"/>
</dbReference>
<evidence type="ECO:0000259" key="3">
    <source>
        <dbReference type="PROSITE" id="PS51201"/>
    </source>
</evidence>
<name>A0A975B7E2_9BACT</name>
<organism evidence="4 5">
    <name type="scientific">Desulfonema limicola</name>
    <dbReference type="NCBI Taxonomy" id="45656"/>
    <lineage>
        <taxon>Bacteria</taxon>
        <taxon>Pseudomonadati</taxon>
        <taxon>Thermodesulfobacteriota</taxon>
        <taxon>Desulfobacteria</taxon>
        <taxon>Desulfobacterales</taxon>
        <taxon>Desulfococcaceae</taxon>
        <taxon>Desulfonema</taxon>
    </lineage>
</organism>
<protein>
    <submittedName>
        <fullName evidence="4">Potassium channel domain-containing protein</fullName>
    </submittedName>
</protein>
<dbReference type="Gene3D" id="3.30.70.1450">
    <property type="entry name" value="Regulator of K+ conductance, C-terminal domain"/>
    <property type="match status" value="1"/>
</dbReference>
<dbReference type="Pfam" id="PF02254">
    <property type="entry name" value="TrkA_N"/>
    <property type="match status" value="1"/>
</dbReference>
<keyword evidence="2" id="KW-1133">Transmembrane helix</keyword>
<keyword evidence="2" id="KW-0812">Transmembrane</keyword>
<evidence type="ECO:0000313" key="5">
    <source>
        <dbReference type="Proteomes" id="UP000663720"/>
    </source>
</evidence>
<keyword evidence="4" id="KW-0406">Ion transport</keyword>
<dbReference type="KEGG" id="dli:dnl_25380"/>
<dbReference type="PANTHER" id="PTHR43833">
    <property type="entry name" value="POTASSIUM CHANNEL PROTEIN 2-RELATED-RELATED"/>
    <property type="match status" value="1"/>
</dbReference>
<dbReference type="InterPro" id="IPR013099">
    <property type="entry name" value="K_chnl_dom"/>
</dbReference>
<dbReference type="PROSITE" id="PS51201">
    <property type="entry name" value="RCK_N"/>
    <property type="match status" value="1"/>
</dbReference>
<keyword evidence="2" id="KW-0472">Membrane</keyword>
<feature type="transmembrane region" description="Helical" evidence="2">
    <location>
        <begin position="75"/>
        <end position="100"/>
    </location>
</feature>
<feature type="transmembrane region" description="Helical" evidence="2">
    <location>
        <begin position="20"/>
        <end position="41"/>
    </location>
</feature>
<dbReference type="AlphaFoldDB" id="A0A975B7E2"/>
<dbReference type="InterPro" id="IPR036721">
    <property type="entry name" value="RCK_C_sf"/>
</dbReference>
<dbReference type="InterPro" id="IPR003148">
    <property type="entry name" value="RCK_N"/>
</dbReference>
<feature type="domain" description="RCK N-terminal" evidence="3">
    <location>
        <begin position="116"/>
        <end position="241"/>
    </location>
</feature>
<dbReference type="SUPFAM" id="SSF51735">
    <property type="entry name" value="NAD(P)-binding Rossmann-fold domains"/>
    <property type="match status" value="1"/>
</dbReference>
<gene>
    <name evidence="4" type="ORF">dnl_25380</name>
</gene>
<evidence type="ECO:0000313" key="4">
    <source>
        <dbReference type="EMBL" id="QTA80242.1"/>
    </source>
</evidence>
<dbReference type="InterPro" id="IPR050721">
    <property type="entry name" value="Trk_Ktr_HKT_K-transport"/>
</dbReference>
<sequence length="341" mass="38031">MLHFLIFIKKTIALISRQEIFQVILVVCCVALGGSAGLVYFEKNTEFSDALWWVVVTMTTVGYGDISPATAGGRLVASAVMIVGIGFLGILTASIASIFVENKLLENKGMKKTYVKDHIIICGWHFRGSRIVEELRIDSKSSKLYIVIIADIPEKPVDDEYLYFIRGEVNEDTLKKACIETARVVIVLSDDKLDAYARDAKTILNTLTIESINPDVYTCVELMDEKNAAHCRRAKADEIIVAGELSTNLLVQAALNHGITRMISELVSNRFGEDLYKVDVPSRFSGQTFFEVMCDLKENHGILCIGIEDLTGNRFLANPDKKYILNKDDRLIVIASKRPEI</sequence>
<dbReference type="EMBL" id="CP061799">
    <property type="protein sequence ID" value="QTA80242.1"/>
    <property type="molecule type" value="Genomic_DNA"/>
</dbReference>
<reference evidence="4" key="1">
    <citation type="journal article" date="2021" name="Microb. Physiol.">
        <title>Proteogenomic Insights into the Physiology of Marine, Sulfate-Reducing, Filamentous Desulfonema limicola and Desulfonema magnum.</title>
        <authorList>
            <person name="Schnaars V."/>
            <person name="Wohlbrand L."/>
            <person name="Scheve S."/>
            <person name="Hinrichs C."/>
            <person name="Reinhardt R."/>
            <person name="Rabus R."/>
        </authorList>
    </citation>
    <scope>NUCLEOTIDE SEQUENCE</scope>
    <source>
        <strain evidence="4">5ac10</strain>
    </source>
</reference>
<dbReference type="Proteomes" id="UP000663720">
    <property type="component" value="Chromosome"/>
</dbReference>
<dbReference type="PRINTS" id="PR00169">
    <property type="entry name" value="KCHANNEL"/>
</dbReference>
<evidence type="ECO:0000256" key="1">
    <source>
        <dbReference type="ARBA" id="ARBA00004651"/>
    </source>
</evidence>
<keyword evidence="5" id="KW-1185">Reference proteome</keyword>
<comment type="subcellular location">
    <subcellularLocation>
        <location evidence="1">Cell membrane</location>
        <topology evidence="1">Multi-pass membrane protein</topology>
    </subcellularLocation>
</comment>
<dbReference type="SUPFAM" id="SSF116726">
    <property type="entry name" value="TrkA C-terminal domain-like"/>
    <property type="match status" value="1"/>
</dbReference>
<proteinExistence type="predicted"/>
<dbReference type="RefSeq" id="WP_207691910.1">
    <property type="nucleotide sequence ID" value="NZ_CP061799.1"/>
</dbReference>
<dbReference type="PANTHER" id="PTHR43833:SF9">
    <property type="entry name" value="POTASSIUM CHANNEL PROTEIN YUGO-RELATED"/>
    <property type="match status" value="1"/>
</dbReference>
<dbReference type="Gene3D" id="1.10.287.70">
    <property type="match status" value="1"/>
</dbReference>
<dbReference type="Pfam" id="PF06241">
    <property type="entry name" value="Castor_Poll_mid"/>
    <property type="match status" value="1"/>
</dbReference>
<accession>A0A975B7E2</accession>
<dbReference type="Gene3D" id="3.40.50.720">
    <property type="entry name" value="NAD(P)-binding Rossmann-like Domain"/>
    <property type="match status" value="1"/>
</dbReference>
<keyword evidence="4" id="KW-0813">Transport</keyword>